<dbReference type="Pfam" id="PF07823">
    <property type="entry name" value="CPDase"/>
    <property type="match status" value="1"/>
</dbReference>
<reference evidence="1 2" key="1">
    <citation type="submission" date="2016-06" db="EMBL/GenBank/DDBJ databases">
        <title>Comparative genomics of the ectomycorrhizal sister species Rhizopogon vinicolor and Rhizopogon vesiculosus (Basidiomycota: Boletales) reveals a divergence of the mating type B locus.</title>
        <authorList>
            <consortium name="DOE Joint Genome Institute"/>
            <person name="Mujic A.B."/>
            <person name="Kuo A."/>
            <person name="Tritt A."/>
            <person name="Lipzen A."/>
            <person name="Chen C."/>
            <person name="Johnson J."/>
            <person name="Sharma A."/>
            <person name="Barry K."/>
            <person name="Grigoriev I.V."/>
            <person name="Spatafora J.W."/>
        </authorList>
    </citation>
    <scope>NUCLEOTIDE SEQUENCE [LARGE SCALE GENOMIC DNA]</scope>
    <source>
        <strain evidence="1 2">AM-OR11-026</strain>
    </source>
</reference>
<dbReference type="STRING" id="1314800.A0A1B7NA60"/>
<name>A0A1B7NA60_9AGAM</name>
<dbReference type="InterPro" id="IPR009097">
    <property type="entry name" value="Cyclic_Pdiesterase"/>
</dbReference>
<dbReference type="InParanoid" id="A0A1B7NA60"/>
<protein>
    <submittedName>
        <fullName evidence="1">LigT-like protein</fullName>
    </submittedName>
</protein>
<gene>
    <name evidence="1" type="ORF">K503DRAFT_712111</name>
</gene>
<dbReference type="GO" id="GO:0009187">
    <property type="term" value="P:cyclic nucleotide metabolic process"/>
    <property type="evidence" value="ECO:0007669"/>
    <property type="project" value="TreeGrafter"/>
</dbReference>
<dbReference type="OrthoDB" id="514292at2759"/>
<dbReference type="Gene3D" id="3.90.1140.10">
    <property type="entry name" value="Cyclic phosphodiesterase"/>
    <property type="match status" value="1"/>
</dbReference>
<evidence type="ECO:0000313" key="2">
    <source>
        <dbReference type="Proteomes" id="UP000092154"/>
    </source>
</evidence>
<sequence>MGLSLWLVPNAEERHLFREAFPKQPKTRPVSATSYPEIIPHITLASSREATQDTMLRALPTTLRPIPIKFRKLEVGDHYFRSVFMSVEKTAELVALHEHIMAALDRDGASPSAPAFPHMSISYIADEDGYAERKRAADELKASTVVEGSEISGTETFTCFRCGEESGHMRVMGFGGMEVWIVRCEGPVQDWQVLREIPTTPYY</sequence>
<keyword evidence="2" id="KW-1185">Reference proteome</keyword>
<dbReference type="SUPFAM" id="SSF55144">
    <property type="entry name" value="LigT-like"/>
    <property type="match status" value="1"/>
</dbReference>
<dbReference type="Proteomes" id="UP000092154">
    <property type="component" value="Unassembled WGS sequence"/>
</dbReference>
<accession>A0A1B7NA60</accession>
<evidence type="ECO:0000313" key="1">
    <source>
        <dbReference type="EMBL" id="OAX41715.1"/>
    </source>
</evidence>
<dbReference type="GO" id="GO:0004113">
    <property type="term" value="F:2',3'-cyclic-nucleotide 3'-phosphodiesterase activity"/>
    <property type="evidence" value="ECO:0007669"/>
    <property type="project" value="TreeGrafter"/>
</dbReference>
<proteinExistence type="predicted"/>
<dbReference type="InterPro" id="IPR012386">
    <property type="entry name" value="Cyclic-nucl_3Pdiesterase"/>
</dbReference>
<dbReference type="EMBL" id="KV448173">
    <property type="protein sequence ID" value="OAX41715.1"/>
    <property type="molecule type" value="Genomic_DNA"/>
</dbReference>
<dbReference type="AlphaFoldDB" id="A0A1B7NA60"/>
<dbReference type="PANTHER" id="PTHR28141:SF1">
    <property type="entry name" value="2',3'-CYCLIC-NUCLEOTIDE 3'-PHOSPHODIESTERASE"/>
    <property type="match status" value="1"/>
</dbReference>
<organism evidence="1 2">
    <name type="scientific">Rhizopogon vinicolor AM-OR11-026</name>
    <dbReference type="NCBI Taxonomy" id="1314800"/>
    <lineage>
        <taxon>Eukaryota</taxon>
        <taxon>Fungi</taxon>
        <taxon>Dikarya</taxon>
        <taxon>Basidiomycota</taxon>
        <taxon>Agaricomycotina</taxon>
        <taxon>Agaricomycetes</taxon>
        <taxon>Agaricomycetidae</taxon>
        <taxon>Boletales</taxon>
        <taxon>Suillineae</taxon>
        <taxon>Rhizopogonaceae</taxon>
        <taxon>Rhizopogon</taxon>
    </lineage>
</organism>
<dbReference type="PANTHER" id="PTHR28141">
    <property type="entry name" value="2',3'-CYCLIC-NUCLEOTIDE 3'-PHOSPHODIESTERASE"/>
    <property type="match status" value="1"/>
</dbReference>